<dbReference type="SUPFAM" id="SSF56672">
    <property type="entry name" value="DNA/RNA polymerases"/>
    <property type="match status" value="1"/>
</dbReference>
<name>I1BYS4_RHIO9</name>
<dbReference type="VEuPathDB" id="FungiDB:RO3G_06059"/>
<dbReference type="InterPro" id="IPR043502">
    <property type="entry name" value="DNA/RNA_pol_sf"/>
</dbReference>
<gene>
    <name evidence="2" type="ORF">RO3G_06059</name>
</gene>
<dbReference type="Proteomes" id="UP000009138">
    <property type="component" value="Unassembled WGS sequence"/>
</dbReference>
<evidence type="ECO:0008006" key="4">
    <source>
        <dbReference type="Google" id="ProtNLM"/>
    </source>
</evidence>
<accession>I1BYS4</accession>
<proteinExistence type="predicted"/>
<organism evidence="2 3">
    <name type="scientific">Rhizopus delemar (strain RA 99-880 / ATCC MYA-4621 / FGSC 9543 / NRRL 43880)</name>
    <name type="common">Mucormycosis agent</name>
    <name type="synonym">Rhizopus arrhizus var. delemar</name>
    <dbReference type="NCBI Taxonomy" id="246409"/>
    <lineage>
        <taxon>Eukaryota</taxon>
        <taxon>Fungi</taxon>
        <taxon>Fungi incertae sedis</taxon>
        <taxon>Mucoromycota</taxon>
        <taxon>Mucoromycotina</taxon>
        <taxon>Mucoromycetes</taxon>
        <taxon>Mucorales</taxon>
        <taxon>Mucorineae</taxon>
        <taxon>Rhizopodaceae</taxon>
        <taxon>Rhizopus</taxon>
    </lineage>
</organism>
<dbReference type="OrthoDB" id="10280093at2759"/>
<keyword evidence="3" id="KW-1185">Reference proteome</keyword>
<feature type="region of interest" description="Disordered" evidence="1">
    <location>
        <begin position="187"/>
        <end position="212"/>
    </location>
</feature>
<dbReference type="AlphaFoldDB" id="I1BYS4"/>
<evidence type="ECO:0000313" key="2">
    <source>
        <dbReference type="EMBL" id="EIE81354.1"/>
    </source>
</evidence>
<dbReference type="GeneID" id="93613030"/>
<evidence type="ECO:0000256" key="1">
    <source>
        <dbReference type="SAM" id="MobiDB-lite"/>
    </source>
</evidence>
<dbReference type="STRING" id="246409.I1BYS4"/>
<protein>
    <recommendedName>
        <fullName evidence="4">Reverse transcriptase domain-containing protein</fullName>
    </recommendedName>
</protein>
<reference evidence="2 3" key="1">
    <citation type="journal article" date="2009" name="PLoS Genet.">
        <title>Genomic analysis of the basal lineage fungus Rhizopus oryzae reveals a whole-genome duplication.</title>
        <authorList>
            <person name="Ma L.-J."/>
            <person name="Ibrahim A.S."/>
            <person name="Skory C."/>
            <person name="Grabherr M.G."/>
            <person name="Burger G."/>
            <person name="Butler M."/>
            <person name="Elias M."/>
            <person name="Idnurm A."/>
            <person name="Lang B.F."/>
            <person name="Sone T."/>
            <person name="Abe A."/>
            <person name="Calvo S.E."/>
            <person name="Corrochano L.M."/>
            <person name="Engels R."/>
            <person name="Fu J."/>
            <person name="Hansberg W."/>
            <person name="Kim J.-M."/>
            <person name="Kodira C.D."/>
            <person name="Koehrsen M.J."/>
            <person name="Liu B."/>
            <person name="Miranda-Saavedra D."/>
            <person name="O'Leary S."/>
            <person name="Ortiz-Castellanos L."/>
            <person name="Poulter R."/>
            <person name="Rodriguez-Romero J."/>
            <person name="Ruiz-Herrera J."/>
            <person name="Shen Y.-Q."/>
            <person name="Zeng Q."/>
            <person name="Galagan J."/>
            <person name="Birren B.W."/>
            <person name="Cuomo C.A."/>
            <person name="Wickes B.L."/>
        </authorList>
    </citation>
    <scope>NUCLEOTIDE SEQUENCE [LARGE SCALE GENOMIC DNA]</scope>
    <source>
        <strain evidence="3">RA 99-880 / ATCC MYA-4621 / FGSC 9543 / NRRL 43880</strain>
    </source>
</reference>
<sequence length="465" mass="52490">MGTNGVSPMVSINCEEGIQSSICLSSNTIETHIIKYKPRRSASRIVEIIPTQSEKYLSKFFTIQESTKRRSILDCQRLSQYIQCEYLKMEGTLALSELIEKGDFMCKVDLKDAYTVVPIHSESKEHTCILSNTGISGIPIQPKENEDYSAFTQDQQSSTEDQTSITANQEFLQMDCSSTREGCINDLSDRRSASPYSSPATRFSKELTIEQPELGKTLPDISTKSTSVSMVEKIDSNEERPTNSVYETTNTTDHNLHRQLRLGLGSELTNDQSVWLLEQETEFISLYRDKEHQCRPTIKAIAVIFRMDNSEKEVSTDFTTMGTIINRHLCCTTQSSTEEILETSSRPNSRSSGCFPTAMAEEGDVLEFSLETDSKGYITNQTTEDPSNSSSDFTLAQSILAFNGFEDDISRQSDYYENQQVFPSRLEIINEKRQQSGLMNEANLTYMASPTRKSTEKAYDNGWKH</sequence>
<dbReference type="EMBL" id="CH476735">
    <property type="protein sequence ID" value="EIE81354.1"/>
    <property type="molecule type" value="Genomic_DNA"/>
</dbReference>
<evidence type="ECO:0000313" key="3">
    <source>
        <dbReference type="Proteomes" id="UP000009138"/>
    </source>
</evidence>
<dbReference type="InParanoid" id="I1BYS4"/>
<dbReference type="OMA" id="CIASKMV"/>
<dbReference type="RefSeq" id="XP_067516750.1">
    <property type="nucleotide sequence ID" value="XM_067660649.1"/>
</dbReference>